<reference evidence="3" key="2">
    <citation type="journal article" date="2022" name="Proc. Natl. Acad. Sci. U.S.A.">
        <title>Diploid-dominant life cycles characterize the early evolution of Fungi.</title>
        <authorList>
            <person name="Amses K.R."/>
            <person name="Simmons D.R."/>
            <person name="Longcore J.E."/>
            <person name="Mondo S.J."/>
            <person name="Seto K."/>
            <person name="Jeronimo G.H."/>
            <person name="Bonds A.E."/>
            <person name="Quandt C.A."/>
            <person name="Davis W.J."/>
            <person name="Chang Y."/>
            <person name="Federici B.A."/>
            <person name="Kuo A."/>
            <person name="LaButti K."/>
            <person name="Pangilinan J."/>
            <person name="Andreopoulos W."/>
            <person name="Tritt A."/>
            <person name="Riley R."/>
            <person name="Hundley H."/>
            <person name="Johnson J."/>
            <person name="Lipzen A."/>
            <person name="Barry K."/>
            <person name="Lang B.F."/>
            <person name="Cuomo C.A."/>
            <person name="Buchler N.E."/>
            <person name="Grigoriev I.V."/>
            <person name="Spatafora J.W."/>
            <person name="Stajich J.E."/>
            <person name="James T.Y."/>
        </authorList>
    </citation>
    <scope>NUCLEOTIDE SEQUENCE</scope>
    <source>
        <strain evidence="3">AG</strain>
    </source>
</reference>
<evidence type="ECO:0000313" key="3">
    <source>
        <dbReference type="EMBL" id="KAI8583840.1"/>
    </source>
</evidence>
<keyword evidence="1" id="KW-0653">Protein transport</keyword>
<evidence type="ECO:0000259" key="2">
    <source>
        <dbReference type="PROSITE" id="PS50177"/>
    </source>
</evidence>
<dbReference type="GO" id="GO:0006913">
    <property type="term" value="P:nucleocytoplasmic transport"/>
    <property type="evidence" value="ECO:0007669"/>
    <property type="project" value="UniProtKB-UniRule"/>
</dbReference>
<reference evidence="3" key="1">
    <citation type="submission" date="2021-06" db="EMBL/GenBank/DDBJ databases">
        <authorList>
            <consortium name="DOE Joint Genome Institute"/>
            <person name="Mondo S.J."/>
            <person name="Amses K.R."/>
            <person name="Simmons D.R."/>
            <person name="Longcore J.E."/>
            <person name="Seto K."/>
            <person name="Alves G.H."/>
            <person name="Bonds A.E."/>
            <person name="Quandt C.A."/>
            <person name="Davis W.J."/>
            <person name="Chang Y."/>
            <person name="Letcher P.M."/>
            <person name="Powell M.J."/>
            <person name="Kuo A."/>
            <person name="Labutti K."/>
            <person name="Pangilinan J."/>
            <person name="Andreopoulos W."/>
            <person name="Tritt A."/>
            <person name="Riley R."/>
            <person name="Hundley H."/>
            <person name="Johnson J."/>
            <person name="Lipzen A."/>
            <person name="Barry K."/>
            <person name="Berbee M.L."/>
            <person name="Buchler N.E."/>
            <person name="Grigoriev I.V."/>
            <person name="Spatafora J.W."/>
            <person name="Stajich J.E."/>
            <person name="James T.Y."/>
        </authorList>
    </citation>
    <scope>NUCLEOTIDE SEQUENCE</scope>
    <source>
        <strain evidence="3">AG</strain>
    </source>
</reference>
<dbReference type="InterPro" id="IPR032710">
    <property type="entry name" value="NTF2-like_dom_sf"/>
</dbReference>
<dbReference type="RefSeq" id="XP_051448844.1">
    <property type="nucleotide sequence ID" value="XM_051585514.1"/>
</dbReference>
<dbReference type="PANTHER" id="PTHR12612">
    <property type="entry name" value="NUCLEAR TRANSPORT FACTOR 2"/>
    <property type="match status" value="1"/>
</dbReference>
<dbReference type="GeneID" id="75910862"/>
<dbReference type="InterPro" id="IPR045875">
    <property type="entry name" value="NTF2"/>
</dbReference>
<keyword evidence="1" id="KW-0539">Nucleus</keyword>
<dbReference type="Proteomes" id="UP001206595">
    <property type="component" value="Unassembled WGS sequence"/>
</dbReference>
<dbReference type="GO" id="GO:0005634">
    <property type="term" value="C:nucleus"/>
    <property type="evidence" value="ECO:0007669"/>
    <property type="project" value="UniProtKB-SubCell"/>
</dbReference>
<feature type="domain" description="NTF2" evidence="2">
    <location>
        <begin position="14"/>
        <end position="133"/>
    </location>
</feature>
<accession>A0AAD5EK38</accession>
<dbReference type="PROSITE" id="PS50177">
    <property type="entry name" value="NTF2_DOMAIN"/>
    <property type="match status" value="1"/>
</dbReference>
<proteinExistence type="predicted"/>
<dbReference type="SUPFAM" id="SSF54427">
    <property type="entry name" value="NTF2-like"/>
    <property type="match status" value="1"/>
</dbReference>
<comment type="subcellular location">
    <subcellularLocation>
        <location evidence="1">Cytoplasm</location>
    </subcellularLocation>
    <subcellularLocation>
        <location evidence="1">Nucleus</location>
    </subcellularLocation>
</comment>
<dbReference type="InterPro" id="IPR018222">
    <property type="entry name" value="Nuclear_transport_factor_2_euk"/>
</dbReference>
<keyword evidence="1" id="KW-0963">Cytoplasm</keyword>
<dbReference type="Pfam" id="PF02136">
    <property type="entry name" value="NTF2"/>
    <property type="match status" value="1"/>
</dbReference>
<keyword evidence="1" id="KW-0813">Transport</keyword>
<evidence type="ECO:0000256" key="1">
    <source>
        <dbReference type="RuleBase" id="RU369002"/>
    </source>
</evidence>
<dbReference type="InterPro" id="IPR002075">
    <property type="entry name" value="NTF2_dom"/>
</dbReference>
<name>A0AAD5EK38_UMBRA</name>
<protein>
    <recommendedName>
        <fullName evidence="1">NTF2-related export protein</fullName>
    </recommendedName>
</protein>
<dbReference type="GO" id="GO:0005737">
    <property type="term" value="C:cytoplasm"/>
    <property type="evidence" value="ECO:0007669"/>
    <property type="project" value="UniProtKB-SubCell"/>
</dbReference>
<keyword evidence="4" id="KW-1185">Reference proteome</keyword>
<dbReference type="AlphaFoldDB" id="A0AAD5EK38"/>
<dbReference type="GO" id="GO:0051028">
    <property type="term" value="P:mRNA transport"/>
    <property type="evidence" value="ECO:0007669"/>
    <property type="project" value="UniProtKB-UniRule"/>
</dbReference>
<comment type="function">
    <text evidence="1">Has a role in nuclear-cytoplasmic transport of proteins and mRNAs.</text>
</comment>
<sequence length="133" mass="14931">MTDLTSVIDVSARGAEQFVELYYKLYDSQRSLLQRFYRDDSAILWNGNAFPGIAQYNEFLNSLANSSHDIQSFDCHPIPATMNSQGACGILVSVSGAVKYGDSPRKRLFSQAFMLIPDIEKSGTFYIQSENLR</sequence>
<organism evidence="3 4">
    <name type="scientific">Umbelopsis ramanniana AG</name>
    <dbReference type="NCBI Taxonomy" id="1314678"/>
    <lineage>
        <taxon>Eukaryota</taxon>
        <taxon>Fungi</taxon>
        <taxon>Fungi incertae sedis</taxon>
        <taxon>Mucoromycota</taxon>
        <taxon>Mucoromycotina</taxon>
        <taxon>Umbelopsidomycetes</taxon>
        <taxon>Umbelopsidales</taxon>
        <taxon>Umbelopsidaceae</taxon>
        <taxon>Umbelopsis</taxon>
    </lineage>
</organism>
<evidence type="ECO:0000313" key="4">
    <source>
        <dbReference type="Proteomes" id="UP001206595"/>
    </source>
</evidence>
<dbReference type="GO" id="GO:0015031">
    <property type="term" value="P:protein transport"/>
    <property type="evidence" value="ECO:0007669"/>
    <property type="project" value="UniProtKB-KW"/>
</dbReference>
<dbReference type="CDD" id="cd00780">
    <property type="entry name" value="NTF2"/>
    <property type="match status" value="1"/>
</dbReference>
<dbReference type="EMBL" id="MU620894">
    <property type="protein sequence ID" value="KAI8583840.1"/>
    <property type="molecule type" value="Genomic_DNA"/>
</dbReference>
<gene>
    <name evidence="3" type="ORF">K450DRAFT_220233</name>
</gene>
<dbReference type="Gene3D" id="3.10.450.50">
    <property type="match status" value="1"/>
</dbReference>
<comment type="caution">
    <text evidence="3">The sequence shown here is derived from an EMBL/GenBank/DDBJ whole genome shotgun (WGS) entry which is preliminary data.</text>
</comment>